<organism evidence="7 8">
    <name type="scientific">Owenia fusiformis</name>
    <name type="common">Polychaete worm</name>
    <dbReference type="NCBI Taxonomy" id="6347"/>
    <lineage>
        <taxon>Eukaryota</taxon>
        <taxon>Metazoa</taxon>
        <taxon>Spiralia</taxon>
        <taxon>Lophotrochozoa</taxon>
        <taxon>Annelida</taxon>
        <taxon>Polychaeta</taxon>
        <taxon>Sedentaria</taxon>
        <taxon>Canalipalpata</taxon>
        <taxon>Sabellida</taxon>
        <taxon>Oweniida</taxon>
        <taxon>Oweniidae</taxon>
        <taxon>Owenia</taxon>
    </lineage>
</organism>
<evidence type="ECO:0000256" key="5">
    <source>
        <dbReference type="SAM" id="MobiDB-lite"/>
    </source>
</evidence>
<accession>A0A8J1UVZ3</accession>
<evidence type="ECO:0000313" key="8">
    <source>
        <dbReference type="Proteomes" id="UP000749559"/>
    </source>
</evidence>
<reference evidence="7" key="1">
    <citation type="submission" date="2022-03" db="EMBL/GenBank/DDBJ databases">
        <authorList>
            <person name="Martin C."/>
        </authorList>
    </citation>
    <scope>NUCLEOTIDE SEQUENCE</scope>
</reference>
<dbReference type="Proteomes" id="UP000749559">
    <property type="component" value="Unassembled WGS sequence"/>
</dbReference>
<keyword evidence="4 6" id="KW-0472">Membrane</keyword>
<keyword evidence="2 6" id="KW-0812">Transmembrane</keyword>
<feature type="transmembrane region" description="Helical" evidence="6">
    <location>
        <begin position="20"/>
        <end position="40"/>
    </location>
</feature>
<evidence type="ECO:0000313" key="7">
    <source>
        <dbReference type="EMBL" id="CAH1800731.1"/>
    </source>
</evidence>
<dbReference type="PANTHER" id="PTHR16002">
    <property type="entry name" value="TRANSMEMBRANE PROTEIN 248-LIKE"/>
    <property type="match status" value="1"/>
</dbReference>
<feature type="compositionally biased region" description="Low complexity" evidence="5">
    <location>
        <begin position="74"/>
        <end position="87"/>
    </location>
</feature>
<evidence type="ECO:0000256" key="4">
    <source>
        <dbReference type="ARBA" id="ARBA00023136"/>
    </source>
</evidence>
<sequence>MGFQPVENFKGFMTHRPPLVMFMITLGVFAVILVSVAYYVKLNDLQNPDVKDWNNFLESFSTLEFCVTGNLTESSATEETPTTTPLSKKSKRDKLHKKGHKLTTTPVEVYDETQRNHSVSLLLTVEPTMEFVRQSHNITKLSAIVYGHHLGLRGSRAQEAINVTIDLPVQFNKTHCKNNHCAPMQIVTCVFFHGTTALFPSTRMPDTCYGMNETGVEYHAEMDTLPQTSMFKSQVCRNKVKVKADYSFNPSLTMWLSVKDKSVINLHLMHTSYFLFVMVVTLLCYAIIRGKPKQIIKVVHVQPDKASNGRLI</sequence>
<feature type="compositionally biased region" description="Basic residues" evidence="5">
    <location>
        <begin position="88"/>
        <end position="98"/>
    </location>
</feature>
<dbReference type="AlphaFoldDB" id="A0A8J1UVZ3"/>
<dbReference type="EMBL" id="CAIIXF020000012">
    <property type="protein sequence ID" value="CAH1800731.1"/>
    <property type="molecule type" value="Genomic_DNA"/>
</dbReference>
<evidence type="ECO:0000256" key="3">
    <source>
        <dbReference type="ARBA" id="ARBA00022989"/>
    </source>
</evidence>
<dbReference type="InterPro" id="IPR039493">
    <property type="entry name" value="TMEM248/TMEM219"/>
</dbReference>
<comment type="caution">
    <text evidence="7">The sequence shown here is derived from an EMBL/GenBank/DDBJ whole genome shotgun (WGS) entry which is preliminary data.</text>
</comment>
<keyword evidence="3 6" id="KW-1133">Transmembrane helix</keyword>
<keyword evidence="8" id="KW-1185">Reference proteome</keyword>
<proteinExistence type="predicted"/>
<feature type="region of interest" description="Disordered" evidence="5">
    <location>
        <begin position="74"/>
        <end position="98"/>
    </location>
</feature>
<dbReference type="GO" id="GO:0016020">
    <property type="term" value="C:membrane"/>
    <property type="evidence" value="ECO:0007669"/>
    <property type="project" value="UniProtKB-SubCell"/>
</dbReference>
<dbReference type="Pfam" id="PF14940">
    <property type="entry name" value="TMEM219"/>
    <property type="match status" value="1"/>
</dbReference>
<comment type="subcellular location">
    <subcellularLocation>
        <location evidence="1">Membrane</location>
    </subcellularLocation>
</comment>
<feature type="transmembrane region" description="Helical" evidence="6">
    <location>
        <begin position="268"/>
        <end position="288"/>
    </location>
</feature>
<dbReference type="OrthoDB" id="6329605at2759"/>
<dbReference type="PANTHER" id="PTHR16002:SF4">
    <property type="entry name" value="TMEM248_TMEM219 DOMAIN-CONTAINING PROTEIN"/>
    <property type="match status" value="1"/>
</dbReference>
<dbReference type="InterPro" id="IPR039587">
    <property type="entry name" value="TMEM248/TMEM219_dom"/>
</dbReference>
<evidence type="ECO:0000256" key="2">
    <source>
        <dbReference type="ARBA" id="ARBA00022692"/>
    </source>
</evidence>
<gene>
    <name evidence="7" type="ORF">OFUS_LOCUS24580</name>
</gene>
<name>A0A8J1UVZ3_OWEFU</name>
<protein>
    <submittedName>
        <fullName evidence="7">Uncharacterized protein</fullName>
    </submittedName>
</protein>
<evidence type="ECO:0000256" key="6">
    <source>
        <dbReference type="SAM" id="Phobius"/>
    </source>
</evidence>
<evidence type="ECO:0000256" key="1">
    <source>
        <dbReference type="ARBA" id="ARBA00004370"/>
    </source>
</evidence>